<reference evidence="2 3" key="1">
    <citation type="submission" date="2024-10" db="EMBL/GenBank/DDBJ databases">
        <title>The Natural Products Discovery Center: Release of the First 8490 Sequenced Strains for Exploring Actinobacteria Biosynthetic Diversity.</title>
        <authorList>
            <person name="Kalkreuter E."/>
            <person name="Kautsar S.A."/>
            <person name="Yang D."/>
            <person name="Bader C.D."/>
            <person name="Teijaro C.N."/>
            <person name="Fluegel L."/>
            <person name="Davis C.M."/>
            <person name="Simpson J.R."/>
            <person name="Lauterbach L."/>
            <person name="Steele A.D."/>
            <person name="Gui C."/>
            <person name="Meng S."/>
            <person name="Li G."/>
            <person name="Viehrig K."/>
            <person name="Ye F."/>
            <person name="Su P."/>
            <person name="Kiefer A.F."/>
            <person name="Nichols A."/>
            <person name="Cepeda A.J."/>
            <person name="Yan W."/>
            <person name="Fan B."/>
            <person name="Jiang Y."/>
            <person name="Adhikari A."/>
            <person name="Zheng C.-J."/>
            <person name="Schuster L."/>
            <person name="Cowan T.M."/>
            <person name="Smanski M.J."/>
            <person name="Chevrette M.G."/>
            <person name="De Carvalho L.P.S."/>
            <person name="Shen B."/>
        </authorList>
    </citation>
    <scope>NUCLEOTIDE SEQUENCE [LARGE SCALE GENOMIC DNA]</scope>
    <source>
        <strain evidence="2 3">NPDC003029</strain>
    </source>
</reference>
<evidence type="ECO:0000256" key="1">
    <source>
        <dbReference type="SAM" id="MobiDB-lite"/>
    </source>
</evidence>
<protein>
    <submittedName>
        <fullName evidence="2">Uncharacterized protein</fullName>
    </submittedName>
</protein>
<keyword evidence="3" id="KW-1185">Reference proteome</keyword>
<gene>
    <name evidence="2" type="ORF">ACFYWW_04515</name>
</gene>
<sequence>MKTPWPSLYEFAMAHKCPSCQAAPGVVCNAPNKAARLARVDGIRTELALSPVEHDPIARLHKTRQQAGARHYRRDVGNAPWADEREPGKRYDTLPNEAA</sequence>
<comment type="caution">
    <text evidence="2">The sequence shown here is derived from an EMBL/GenBank/DDBJ whole genome shotgun (WGS) entry which is preliminary data.</text>
</comment>
<name>A0ABW6R909_9ACTN</name>
<evidence type="ECO:0000313" key="3">
    <source>
        <dbReference type="Proteomes" id="UP001601976"/>
    </source>
</evidence>
<evidence type="ECO:0000313" key="2">
    <source>
        <dbReference type="EMBL" id="MFF3337991.1"/>
    </source>
</evidence>
<feature type="compositionally biased region" description="Basic and acidic residues" evidence="1">
    <location>
        <begin position="82"/>
        <end position="92"/>
    </location>
</feature>
<dbReference type="RefSeq" id="WP_387893916.1">
    <property type="nucleotide sequence ID" value="NZ_JBIAPK010000001.1"/>
</dbReference>
<feature type="region of interest" description="Disordered" evidence="1">
    <location>
        <begin position="62"/>
        <end position="99"/>
    </location>
</feature>
<accession>A0ABW6R909</accession>
<proteinExistence type="predicted"/>
<dbReference type="EMBL" id="JBIAPK010000001">
    <property type="protein sequence ID" value="MFF3337991.1"/>
    <property type="molecule type" value="Genomic_DNA"/>
</dbReference>
<dbReference type="Proteomes" id="UP001601976">
    <property type="component" value="Unassembled WGS sequence"/>
</dbReference>
<organism evidence="2 3">
    <name type="scientific">Streptomyces flavidovirens</name>
    <dbReference type="NCBI Taxonomy" id="67298"/>
    <lineage>
        <taxon>Bacteria</taxon>
        <taxon>Bacillati</taxon>
        <taxon>Actinomycetota</taxon>
        <taxon>Actinomycetes</taxon>
        <taxon>Kitasatosporales</taxon>
        <taxon>Streptomycetaceae</taxon>
        <taxon>Streptomyces</taxon>
    </lineage>
</organism>